<proteinExistence type="predicted"/>
<gene>
    <name evidence="1" type="ORF">EPK99_24055</name>
</gene>
<reference evidence="1 2" key="1">
    <citation type="submission" date="2019-01" db="EMBL/GenBank/DDBJ databases">
        <title>The draft genome of Rhizobium sp. 24NR.</title>
        <authorList>
            <person name="Liu L."/>
            <person name="Liang L."/>
            <person name="Shi S."/>
            <person name="Xu L."/>
            <person name="Wang X."/>
            <person name="Li L."/>
            <person name="Zhang X."/>
        </authorList>
    </citation>
    <scope>NUCLEOTIDE SEQUENCE [LARGE SCALE GENOMIC DNA]</scope>
    <source>
        <strain evidence="1 2">24NR</strain>
    </source>
</reference>
<dbReference type="EMBL" id="SBIP01000007">
    <property type="protein sequence ID" value="RWX74542.1"/>
    <property type="molecule type" value="Genomic_DNA"/>
</dbReference>
<protein>
    <submittedName>
        <fullName evidence="1">Uncharacterized protein</fullName>
    </submittedName>
</protein>
<name>A0A3S3STN8_9HYPH</name>
<accession>A0A3S3STN8</accession>
<organism evidence="1 2">
    <name type="scientific">Neorhizobium lilium</name>
    <dbReference type="NCBI Taxonomy" id="2503024"/>
    <lineage>
        <taxon>Bacteria</taxon>
        <taxon>Pseudomonadati</taxon>
        <taxon>Pseudomonadota</taxon>
        <taxon>Alphaproteobacteria</taxon>
        <taxon>Hyphomicrobiales</taxon>
        <taxon>Rhizobiaceae</taxon>
        <taxon>Rhizobium/Agrobacterium group</taxon>
        <taxon>Neorhizobium</taxon>
    </lineage>
</organism>
<comment type="caution">
    <text evidence="1">The sequence shown here is derived from an EMBL/GenBank/DDBJ whole genome shotgun (WGS) entry which is preliminary data.</text>
</comment>
<dbReference type="RefSeq" id="WP_128445633.1">
    <property type="nucleotide sequence ID" value="NZ_SBIP01000007.1"/>
</dbReference>
<dbReference type="Proteomes" id="UP000287687">
    <property type="component" value="Unassembled WGS sequence"/>
</dbReference>
<sequence length="75" mass="7932">MQNIRALFVIVSAIAVLAAAAFLTASLTVAFAGILAILSIGRAVSAQLKPVPVKVKANQREMRVWNDGRGTIIDL</sequence>
<keyword evidence="2" id="KW-1185">Reference proteome</keyword>
<evidence type="ECO:0000313" key="1">
    <source>
        <dbReference type="EMBL" id="RWX74542.1"/>
    </source>
</evidence>
<dbReference type="OrthoDB" id="8305240at2"/>
<dbReference type="AlphaFoldDB" id="A0A3S3STN8"/>
<evidence type="ECO:0000313" key="2">
    <source>
        <dbReference type="Proteomes" id="UP000287687"/>
    </source>
</evidence>